<organism evidence="2">
    <name type="scientific">marine sediment metagenome</name>
    <dbReference type="NCBI Taxonomy" id="412755"/>
    <lineage>
        <taxon>unclassified sequences</taxon>
        <taxon>metagenomes</taxon>
        <taxon>ecological metagenomes</taxon>
    </lineage>
</organism>
<evidence type="ECO:0000313" key="2">
    <source>
        <dbReference type="EMBL" id="GAH79331.1"/>
    </source>
</evidence>
<feature type="domain" description="Transcription factor NusA first KH" evidence="1">
    <location>
        <begin position="179"/>
        <end position="212"/>
    </location>
</feature>
<dbReference type="Gene3D" id="3.30.300.20">
    <property type="match status" value="1"/>
</dbReference>
<dbReference type="Pfam" id="PF13184">
    <property type="entry name" value="KH_NusA_1st"/>
    <property type="match status" value="1"/>
</dbReference>
<proteinExistence type="predicted"/>
<name>X1IA77_9ZZZZ</name>
<feature type="non-terminal residue" evidence="2">
    <location>
        <position position="215"/>
    </location>
</feature>
<protein>
    <recommendedName>
        <fullName evidence="1">Transcription factor NusA first KH domain-containing protein</fullName>
    </recommendedName>
</protein>
<reference evidence="2" key="1">
    <citation type="journal article" date="2014" name="Front. Microbiol.">
        <title>High frequency of phylogenetically diverse reductive dehalogenase-homologous genes in deep subseafloor sedimentary metagenomes.</title>
        <authorList>
            <person name="Kawai M."/>
            <person name="Futagami T."/>
            <person name="Toyoda A."/>
            <person name="Takaki Y."/>
            <person name="Nishi S."/>
            <person name="Hori S."/>
            <person name="Arai W."/>
            <person name="Tsubouchi T."/>
            <person name="Morono Y."/>
            <person name="Uchiyama I."/>
            <person name="Ito T."/>
            <person name="Fujiyama A."/>
            <person name="Inagaki F."/>
            <person name="Takami H."/>
        </authorList>
    </citation>
    <scope>NUCLEOTIDE SEQUENCE</scope>
    <source>
        <strain evidence="2">Expedition CK06-06</strain>
    </source>
</reference>
<dbReference type="InterPro" id="IPR015946">
    <property type="entry name" value="KH_dom-like_a/b"/>
</dbReference>
<comment type="caution">
    <text evidence="2">The sequence shown here is derived from an EMBL/GenBank/DDBJ whole genome shotgun (WGS) entry which is preliminary data.</text>
</comment>
<feature type="non-terminal residue" evidence="2">
    <location>
        <position position="1"/>
    </location>
</feature>
<accession>X1IA77</accession>
<dbReference type="SUPFAM" id="SSF54814">
    <property type="entry name" value="Prokaryotic type KH domain (KH-domain type II)"/>
    <property type="match status" value="1"/>
</dbReference>
<dbReference type="InterPro" id="IPR009019">
    <property type="entry name" value="KH_sf_prok-type"/>
</dbReference>
<dbReference type="EMBL" id="BARU01041928">
    <property type="protein sequence ID" value="GAH79331.1"/>
    <property type="molecule type" value="Genomic_DNA"/>
</dbReference>
<dbReference type="AlphaFoldDB" id="X1IA77"/>
<dbReference type="InterPro" id="IPR025249">
    <property type="entry name" value="TF_NusA_KH_1st"/>
</dbReference>
<dbReference type="GO" id="GO:0003723">
    <property type="term" value="F:RNA binding"/>
    <property type="evidence" value="ECO:0007669"/>
    <property type="project" value="InterPro"/>
</dbReference>
<evidence type="ECO:0000259" key="1">
    <source>
        <dbReference type="Pfam" id="PF13184"/>
    </source>
</evidence>
<gene>
    <name evidence="2" type="ORF">S03H2_64529</name>
</gene>
<sequence length="215" mass="24012">GDCHKIDEIDSRGLKTRVFMRELRGVGVKARRSEEKPTLDLKAETRSFTDFLYTIVTSERGAKYPLNFIGKKIKAGILLVASLETLAMQGLRTHKWWFRKKNEMGVETTYVIASGRRNMDIARHLAQWAQDEGLVEIVQSQLFVVSSKSGKAQKTIVITCHSTQAKADTLLGPEEEVQATLVRCIPEVATGDVEVLDIAREPGILSKVIVRSISE</sequence>